<comment type="caution">
    <text evidence="1">The sequence shown here is derived from an EMBL/GenBank/DDBJ whole genome shotgun (WGS) entry which is preliminary data.</text>
</comment>
<evidence type="ECO:0000313" key="2">
    <source>
        <dbReference type="Proteomes" id="UP000186601"/>
    </source>
</evidence>
<proteinExistence type="predicted"/>
<dbReference type="AlphaFoldDB" id="A0A2R6NXP8"/>
<accession>A0A2R6NXP8</accession>
<dbReference type="Proteomes" id="UP000186601">
    <property type="component" value="Unassembled WGS sequence"/>
</dbReference>
<organism evidence="1 2">
    <name type="scientific">Hermanssonia centrifuga</name>
    <dbReference type="NCBI Taxonomy" id="98765"/>
    <lineage>
        <taxon>Eukaryota</taxon>
        <taxon>Fungi</taxon>
        <taxon>Dikarya</taxon>
        <taxon>Basidiomycota</taxon>
        <taxon>Agaricomycotina</taxon>
        <taxon>Agaricomycetes</taxon>
        <taxon>Polyporales</taxon>
        <taxon>Meruliaceae</taxon>
        <taxon>Hermanssonia</taxon>
    </lineage>
</organism>
<protein>
    <recommendedName>
        <fullName evidence="3">F-box domain-containing protein</fullName>
    </recommendedName>
</protein>
<gene>
    <name evidence="1" type="ORF">PHLCEN_2v7040</name>
</gene>
<name>A0A2R6NXP8_9APHY</name>
<dbReference type="EMBL" id="MLYV02000695">
    <property type="protein sequence ID" value="PSR79453.1"/>
    <property type="molecule type" value="Genomic_DNA"/>
</dbReference>
<keyword evidence="2" id="KW-1185">Reference proteome</keyword>
<sequence length="306" mass="35314">MEPTSSPPLVPPEVWDLVLSNFSTLLCVTGESRDIKKILSSFALVCRVWRELVRQYQFEFFHCRFDIDDYSEIAVNSLGPPRTMSMIRDFLNSSPTICFTIKRLRLDLTWSKHDQLTDSVRRGYDCFNPYSDPMILAEILRLLPRLRDLDLSNISFERCPSDMPPTPVSSGLRFLSIGQQERLRSSIQGTFNLLRLFTGVEQLILHDMTWAGPNSTDNEPGPITPLPMEAQFTSLWLQNMSYTPYLLSAIEMYPDSFPLRSLNLFRVELDYGRGILSLTSLLHVLGPKLEHIWLDLQVIPVRHHRH</sequence>
<reference evidence="1 2" key="1">
    <citation type="submission" date="2018-02" db="EMBL/GenBank/DDBJ databases">
        <title>Genome sequence of the basidiomycete white-rot fungus Phlebia centrifuga.</title>
        <authorList>
            <person name="Granchi Z."/>
            <person name="Peng M."/>
            <person name="de Vries R.P."/>
            <person name="Hilden K."/>
            <person name="Makela M.R."/>
            <person name="Grigoriev I."/>
            <person name="Riley R."/>
        </authorList>
    </citation>
    <scope>NUCLEOTIDE SEQUENCE [LARGE SCALE GENOMIC DNA]</scope>
    <source>
        <strain evidence="1 2">FBCC195</strain>
    </source>
</reference>
<evidence type="ECO:0008006" key="3">
    <source>
        <dbReference type="Google" id="ProtNLM"/>
    </source>
</evidence>
<dbReference type="SUPFAM" id="SSF52047">
    <property type="entry name" value="RNI-like"/>
    <property type="match status" value="1"/>
</dbReference>
<evidence type="ECO:0000313" key="1">
    <source>
        <dbReference type="EMBL" id="PSR79453.1"/>
    </source>
</evidence>
<feature type="non-terminal residue" evidence="1">
    <location>
        <position position="306"/>
    </location>
</feature>